<keyword evidence="8" id="KW-0698">rRNA processing</keyword>
<dbReference type="EC" id="3.1.-.-" evidence="8"/>
<dbReference type="GO" id="GO:0004521">
    <property type="term" value="F:RNA endonuclease activity"/>
    <property type="evidence" value="ECO:0007669"/>
    <property type="project" value="UniProtKB-UniRule"/>
</dbReference>
<comment type="subcellular location">
    <subcellularLocation>
        <location evidence="8">Cytoplasm</location>
    </subcellularLocation>
</comment>
<dbReference type="SUPFAM" id="SSF55486">
    <property type="entry name" value="Metalloproteases ('zincins'), catalytic domain"/>
    <property type="match status" value="1"/>
</dbReference>
<accession>A0A370DBA1</accession>
<dbReference type="PROSITE" id="PS01306">
    <property type="entry name" value="UPF0054"/>
    <property type="match status" value="1"/>
</dbReference>
<dbReference type="InterPro" id="IPR023091">
    <property type="entry name" value="MetalPrtase_cat_dom_sf_prd"/>
</dbReference>
<evidence type="ECO:0000313" key="10">
    <source>
        <dbReference type="Proteomes" id="UP000254771"/>
    </source>
</evidence>
<feature type="binding site" evidence="8">
    <location>
        <position position="122"/>
    </location>
    <ligand>
        <name>Zn(2+)</name>
        <dbReference type="ChEBI" id="CHEBI:29105"/>
        <note>catalytic</note>
    </ligand>
</feature>
<dbReference type="Proteomes" id="UP000254771">
    <property type="component" value="Unassembled WGS sequence"/>
</dbReference>
<dbReference type="EMBL" id="QFXE01000021">
    <property type="protein sequence ID" value="RDH82153.1"/>
    <property type="molecule type" value="Genomic_DNA"/>
</dbReference>
<evidence type="ECO:0000256" key="7">
    <source>
        <dbReference type="ARBA" id="ARBA00022833"/>
    </source>
</evidence>
<proteinExistence type="inferred from homology"/>
<keyword evidence="4 8" id="KW-0479">Metal-binding</keyword>
<evidence type="ECO:0000256" key="1">
    <source>
        <dbReference type="ARBA" id="ARBA00010875"/>
    </source>
</evidence>
<dbReference type="PANTHER" id="PTHR46986">
    <property type="entry name" value="ENDORIBONUCLEASE YBEY, CHLOROPLASTIC"/>
    <property type="match status" value="1"/>
</dbReference>
<keyword evidence="10" id="KW-1185">Reference proteome</keyword>
<sequence>MHLEIEIQNASETVDLPSKEAFTQWAQAALIESRGAAEVVIRLVDETESQTLNRDYRGKDRPTNVLSFPFEAPPQVPSNLLGDLVICAPVVIREAEAQNKSALSHWAHMTVHGMLHLQGFDHLDEDEAEAMETQERQILCSLGFSDPYEESSL</sequence>
<feature type="binding site" evidence="8">
    <location>
        <position position="112"/>
    </location>
    <ligand>
        <name>Zn(2+)</name>
        <dbReference type="ChEBI" id="CHEBI:29105"/>
        <note>catalytic</note>
    </ligand>
</feature>
<protein>
    <recommendedName>
        <fullName evidence="8">Endoribonuclease YbeY</fullName>
        <ecNumber evidence="8">3.1.-.-</ecNumber>
    </recommendedName>
</protein>
<evidence type="ECO:0000256" key="8">
    <source>
        <dbReference type="HAMAP-Rule" id="MF_00009"/>
    </source>
</evidence>
<dbReference type="InterPro" id="IPR020549">
    <property type="entry name" value="YbeY_CS"/>
</dbReference>
<dbReference type="GO" id="GO:0006364">
    <property type="term" value="P:rRNA processing"/>
    <property type="evidence" value="ECO:0007669"/>
    <property type="project" value="UniProtKB-UniRule"/>
</dbReference>
<comment type="cofactor">
    <cofactor evidence="8">
        <name>Zn(2+)</name>
        <dbReference type="ChEBI" id="CHEBI:29105"/>
    </cofactor>
    <text evidence="8">Binds 1 zinc ion.</text>
</comment>
<comment type="caution">
    <text evidence="9">The sequence shown here is derived from an EMBL/GenBank/DDBJ whole genome shotgun (WGS) entry which is preliminary data.</text>
</comment>
<name>A0A370DBA1_9GAMM</name>
<dbReference type="NCBIfam" id="TIGR00043">
    <property type="entry name" value="rRNA maturation RNase YbeY"/>
    <property type="match status" value="1"/>
</dbReference>
<dbReference type="PANTHER" id="PTHR46986:SF1">
    <property type="entry name" value="ENDORIBONUCLEASE YBEY, CHLOROPLASTIC"/>
    <property type="match status" value="1"/>
</dbReference>
<comment type="similarity">
    <text evidence="1 8">Belongs to the endoribonuclease YbeY family.</text>
</comment>
<dbReference type="Pfam" id="PF02130">
    <property type="entry name" value="YbeY"/>
    <property type="match status" value="1"/>
</dbReference>
<organism evidence="9 10">
    <name type="scientific">endosymbiont of Escarpia spicata</name>
    <dbReference type="NCBI Taxonomy" id="2200908"/>
    <lineage>
        <taxon>Bacteria</taxon>
        <taxon>Pseudomonadati</taxon>
        <taxon>Pseudomonadota</taxon>
        <taxon>Gammaproteobacteria</taxon>
        <taxon>sulfur-oxidizing symbionts</taxon>
    </lineage>
</organism>
<keyword evidence="8" id="KW-0963">Cytoplasm</keyword>
<evidence type="ECO:0000256" key="6">
    <source>
        <dbReference type="ARBA" id="ARBA00022801"/>
    </source>
</evidence>
<dbReference type="InterPro" id="IPR002036">
    <property type="entry name" value="YbeY"/>
</dbReference>
<keyword evidence="5 8" id="KW-0255">Endonuclease</keyword>
<evidence type="ECO:0000313" key="9">
    <source>
        <dbReference type="EMBL" id="RDH82153.1"/>
    </source>
</evidence>
<dbReference type="HAMAP" id="MF_00009">
    <property type="entry name" value="Endoribonucl_YbeY"/>
    <property type="match status" value="1"/>
</dbReference>
<keyword evidence="7 8" id="KW-0862">Zinc</keyword>
<dbReference type="GO" id="GO:0004222">
    <property type="term" value="F:metalloendopeptidase activity"/>
    <property type="evidence" value="ECO:0007669"/>
    <property type="project" value="InterPro"/>
</dbReference>
<evidence type="ECO:0000256" key="3">
    <source>
        <dbReference type="ARBA" id="ARBA00022722"/>
    </source>
</evidence>
<dbReference type="GO" id="GO:0008270">
    <property type="term" value="F:zinc ion binding"/>
    <property type="evidence" value="ECO:0007669"/>
    <property type="project" value="UniProtKB-UniRule"/>
</dbReference>
<gene>
    <name evidence="8" type="primary">ybeY</name>
    <name evidence="9" type="ORF">DIZ78_17210</name>
</gene>
<feature type="binding site" evidence="8">
    <location>
        <position position="116"/>
    </location>
    <ligand>
        <name>Zn(2+)</name>
        <dbReference type="ChEBI" id="CHEBI:29105"/>
        <note>catalytic</note>
    </ligand>
</feature>
<evidence type="ECO:0000256" key="5">
    <source>
        <dbReference type="ARBA" id="ARBA00022759"/>
    </source>
</evidence>
<comment type="function">
    <text evidence="8">Single strand-specific metallo-endoribonuclease involved in late-stage 70S ribosome quality control and in maturation of the 3' terminus of the 16S rRNA.</text>
</comment>
<keyword evidence="3 8" id="KW-0540">Nuclease</keyword>
<evidence type="ECO:0000256" key="4">
    <source>
        <dbReference type="ARBA" id="ARBA00022723"/>
    </source>
</evidence>
<reference evidence="9 10" key="1">
    <citation type="journal article" date="2018" name="ISME J.">
        <title>Endosymbiont genomes yield clues of tubeworm success.</title>
        <authorList>
            <person name="Li Y."/>
            <person name="Liles M.R."/>
            <person name="Halanych K.M."/>
        </authorList>
    </citation>
    <scope>NUCLEOTIDE SEQUENCE [LARGE SCALE GENOMIC DNA]</scope>
    <source>
        <strain evidence="9">A1462</strain>
    </source>
</reference>
<keyword evidence="6 8" id="KW-0378">Hydrolase</keyword>
<keyword evidence="2 8" id="KW-0690">Ribosome biogenesis</keyword>
<dbReference type="GO" id="GO:0005737">
    <property type="term" value="C:cytoplasm"/>
    <property type="evidence" value="ECO:0007669"/>
    <property type="project" value="UniProtKB-SubCell"/>
</dbReference>
<dbReference type="Gene3D" id="3.40.390.30">
    <property type="entry name" value="Metalloproteases ('zincins'), catalytic domain"/>
    <property type="match status" value="1"/>
</dbReference>
<evidence type="ECO:0000256" key="2">
    <source>
        <dbReference type="ARBA" id="ARBA00022517"/>
    </source>
</evidence>
<dbReference type="AlphaFoldDB" id="A0A370DBA1"/>